<keyword evidence="3" id="KW-1185">Reference proteome</keyword>
<dbReference type="GO" id="GO:0016787">
    <property type="term" value="F:hydrolase activity"/>
    <property type="evidence" value="ECO:0007669"/>
    <property type="project" value="UniProtKB-KW"/>
</dbReference>
<dbReference type="InterPro" id="IPR022742">
    <property type="entry name" value="Hydrolase_4"/>
</dbReference>
<dbReference type="Pfam" id="PF12146">
    <property type="entry name" value="Hydrolase_4"/>
    <property type="match status" value="1"/>
</dbReference>
<sequence>MHEERALSFACEGQQLVGIVSLPFPPATRGVLIVVGGPQYRAGSHRQFTQLARRLAAGGVAAMRFDYRGMGDSEGDLRSFETVNSDLRAALDAFFAAVPSLREVALCGLCDGASAAVLYAADDTRVRGLVLLNPWARTEQGAARATLQHYYSARLASGDFWRKLLSGRFKAGAALSSVLGLLRHARSTPAQEAGDSLPDRLYGRLSAFRGGVLVVLSGADLTAQEFAGLAQSSALWRTLLADSRVTRYELPGADHTFSQRAWQDEAIARICEWMRA</sequence>
<protein>
    <submittedName>
        <fullName evidence="2">Hydrolase 1, exosortase A system-associated</fullName>
    </submittedName>
</protein>
<dbReference type="PANTHER" id="PTHR43265:SF1">
    <property type="entry name" value="ESTERASE ESTD"/>
    <property type="match status" value="1"/>
</dbReference>
<reference evidence="2" key="1">
    <citation type="submission" date="2022-11" db="EMBL/GenBank/DDBJ databases">
        <title>Isolation and characterization of PLA-degrading bacterium Massilia sp. from Antarctic soil.</title>
        <authorList>
            <person name="Sato K."/>
            <person name="Gomez-Fuentes C."/>
            <person name="Ahmad S.A."/>
            <person name="Zulkharnain A."/>
        </authorList>
    </citation>
    <scope>NUCLEOTIDE SEQUENCE</scope>
    <source>
        <strain evidence="2">N-3</strain>
    </source>
</reference>
<gene>
    <name evidence="2" type="ORF">MasN3_03660</name>
</gene>
<dbReference type="NCBIfam" id="TIGR03100">
    <property type="entry name" value="hydr1_PEP"/>
    <property type="match status" value="1"/>
</dbReference>
<dbReference type="PANTHER" id="PTHR43265">
    <property type="entry name" value="ESTERASE ESTD"/>
    <property type="match status" value="1"/>
</dbReference>
<feature type="domain" description="Serine aminopeptidase S33" evidence="1">
    <location>
        <begin position="42"/>
        <end position="143"/>
    </location>
</feature>
<evidence type="ECO:0000313" key="3">
    <source>
        <dbReference type="Proteomes" id="UP001163336"/>
    </source>
</evidence>
<dbReference type="InterPro" id="IPR017531">
    <property type="entry name" value="Hydrolase-1_PEP"/>
</dbReference>
<dbReference type="InterPro" id="IPR053145">
    <property type="entry name" value="AB_hydrolase_Est10"/>
</dbReference>
<proteinExistence type="predicted"/>
<keyword evidence="2" id="KW-0378">Hydrolase</keyword>
<accession>A0ABM8C112</accession>
<organism evidence="2 3">
    <name type="scientific">Massilia varians</name>
    <dbReference type="NCBI Taxonomy" id="457921"/>
    <lineage>
        <taxon>Bacteria</taxon>
        <taxon>Pseudomonadati</taxon>
        <taxon>Pseudomonadota</taxon>
        <taxon>Betaproteobacteria</taxon>
        <taxon>Burkholderiales</taxon>
        <taxon>Oxalobacteraceae</taxon>
        <taxon>Telluria group</taxon>
        <taxon>Massilia</taxon>
    </lineage>
</organism>
<dbReference type="InterPro" id="IPR029058">
    <property type="entry name" value="AB_hydrolase_fold"/>
</dbReference>
<dbReference type="EMBL" id="AP026966">
    <property type="protein sequence ID" value="BDT56872.1"/>
    <property type="molecule type" value="Genomic_DNA"/>
</dbReference>
<dbReference type="Proteomes" id="UP001163336">
    <property type="component" value="Chromosome"/>
</dbReference>
<name>A0ABM8C112_9BURK</name>
<evidence type="ECO:0000313" key="2">
    <source>
        <dbReference type="EMBL" id="BDT56872.1"/>
    </source>
</evidence>
<dbReference type="RefSeq" id="WP_281911795.1">
    <property type="nucleotide sequence ID" value="NZ_AP026966.1"/>
</dbReference>
<dbReference type="SUPFAM" id="SSF53474">
    <property type="entry name" value="alpha/beta-Hydrolases"/>
    <property type="match status" value="1"/>
</dbReference>
<dbReference type="Gene3D" id="3.40.50.1820">
    <property type="entry name" value="alpha/beta hydrolase"/>
    <property type="match status" value="1"/>
</dbReference>
<evidence type="ECO:0000259" key="1">
    <source>
        <dbReference type="Pfam" id="PF12146"/>
    </source>
</evidence>